<evidence type="ECO:0000256" key="1">
    <source>
        <dbReference type="SAM" id="MobiDB-lite"/>
    </source>
</evidence>
<dbReference type="AlphaFoldDB" id="W2RQ63"/>
<dbReference type="RefSeq" id="XP_008719024.1">
    <property type="nucleotide sequence ID" value="XM_008720802.1"/>
</dbReference>
<dbReference type="GeneID" id="19973809"/>
<dbReference type="HOGENOM" id="CLU_2589694_0_0_1"/>
<dbReference type="VEuPathDB" id="FungiDB:HMPREF1541_06470"/>
<feature type="compositionally biased region" description="Polar residues" evidence="1">
    <location>
        <begin position="1"/>
        <end position="11"/>
    </location>
</feature>
<evidence type="ECO:0000313" key="2">
    <source>
        <dbReference type="EMBL" id="ETN38435.1"/>
    </source>
</evidence>
<feature type="compositionally biased region" description="Basic and acidic residues" evidence="1">
    <location>
        <begin position="13"/>
        <end position="24"/>
    </location>
</feature>
<protein>
    <submittedName>
        <fullName evidence="2">Uncharacterized protein</fullName>
    </submittedName>
</protein>
<organism evidence="2 3">
    <name type="scientific">Cyphellophora europaea (strain CBS 101466)</name>
    <name type="common">Phialophora europaea</name>
    <dbReference type="NCBI Taxonomy" id="1220924"/>
    <lineage>
        <taxon>Eukaryota</taxon>
        <taxon>Fungi</taxon>
        <taxon>Dikarya</taxon>
        <taxon>Ascomycota</taxon>
        <taxon>Pezizomycotina</taxon>
        <taxon>Eurotiomycetes</taxon>
        <taxon>Chaetothyriomycetidae</taxon>
        <taxon>Chaetothyriales</taxon>
        <taxon>Cyphellophoraceae</taxon>
        <taxon>Cyphellophora</taxon>
    </lineage>
</organism>
<proteinExistence type="predicted"/>
<accession>W2RQ63</accession>
<evidence type="ECO:0000313" key="3">
    <source>
        <dbReference type="Proteomes" id="UP000030752"/>
    </source>
</evidence>
<sequence>MSNTTRNTSYTLDRFEKAAPEVGERLQASPAGTGTGTGTNTSHGGFTVDALDKYMSNITDKKLLDRGRKDQKTRDDGGAI</sequence>
<gene>
    <name evidence="2" type="ORF">HMPREF1541_06470</name>
</gene>
<keyword evidence="3" id="KW-1185">Reference proteome</keyword>
<feature type="region of interest" description="Disordered" evidence="1">
    <location>
        <begin position="59"/>
        <end position="80"/>
    </location>
</feature>
<reference evidence="2 3" key="1">
    <citation type="submission" date="2013-03" db="EMBL/GenBank/DDBJ databases">
        <title>The Genome Sequence of Phialophora europaea CBS 101466.</title>
        <authorList>
            <consortium name="The Broad Institute Genomics Platform"/>
            <person name="Cuomo C."/>
            <person name="de Hoog S."/>
            <person name="Gorbushina A."/>
            <person name="Walker B."/>
            <person name="Young S.K."/>
            <person name="Zeng Q."/>
            <person name="Gargeya S."/>
            <person name="Fitzgerald M."/>
            <person name="Haas B."/>
            <person name="Abouelleil A."/>
            <person name="Allen A.W."/>
            <person name="Alvarado L."/>
            <person name="Arachchi H.M."/>
            <person name="Berlin A.M."/>
            <person name="Chapman S.B."/>
            <person name="Gainer-Dewar J."/>
            <person name="Goldberg J."/>
            <person name="Griggs A."/>
            <person name="Gujja S."/>
            <person name="Hansen M."/>
            <person name="Howarth C."/>
            <person name="Imamovic A."/>
            <person name="Ireland A."/>
            <person name="Larimer J."/>
            <person name="McCowan C."/>
            <person name="Murphy C."/>
            <person name="Pearson M."/>
            <person name="Poon T.W."/>
            <person name="Priest M."/>
            <person name="Roberts A."/>
            <person name="Saif S."/>
            <person name="Shea T."/>
            <person name="Sisk P."/>
            <person name="Sykes S."/>
            <person name="Wortman J."/>
            <person name="Nusbaum C."/>
            <person name="Birren B."/>
        </authorList>
    </citation>
    <scope>NUCLEOTIDE SEQUENCE [LARGE SCALE GENOMIC DNA]</scope>
    <source>
        <strain evidence="2 3">CBS 101466</strain>
    </source>
</reference>
<feature type="region of interest" description="Disordered" evidence="1">
    <location>
        <begin position="1"/>
        <end position="47"/>
    </location>
</feature>
<name>W2RQ63_CYPE1</name>
<dbReference type="EMBL" id="KB822722">
    <property type="protein sequence ID" value="ETN38435.1"/>
    <property type="molecule type" value="Genomic_DNA"/>
</dbReference>
<dbReference type="InParanoid" id="W2RQ63"/>
<dbReference type="Proteomes" id="UP000030752">
    <property type="component" value="Unassembled WGS sequence"/>
</dbReference>
<feature type="compositionally biased region" description="Low complexity" evidence="1">
    <location>
        <begin position="38"/>
        <end position="47"/>
    </location>
</feature>